<protein>
    <submittedName>
        <fullName evidence="1">9990_t:CDS:1</fullName>
    </submittedName>
</protein>
<dbReference type="Proteomes" id="UP000789508">
    <property type="component" value="Unassembled WGS sequence"/>
</dbReference>
<feature type="non-terminal residue" evidence="1">
    <location>
        <position position="1"/>
    </location>
</feature>
<dbReference type="OrthoDB" id="2417874at2759"/>
<dbReference type="AlphaFoldDB" id="A0A9N9IT67"/>
<dbReference type="EMBL" id="CAJVPS010040303">
    <property type="protein sequence ID" value="CAG8750332.1"/>
    <property type="molecule type" value="Genomic_DNA"/>
</dbReference>
<evidence type="ECO:0000313" key="2">
    <source>
        <dbReference type="Proteomes" id="UP000789508"/>
    </source>
</evidence>
<keyword evidence="2" id="KW-1185">Reference proteome</keyword>
<proteinExistence type="predicted"/>
<sequence length="174" mass="19771">YASNALVNKSKSTLIPLTANASRVELPDQAKFNLLLDTQSNITILAFTVDTRGNSDKVLWSNTIKKIKDKIQDLSQRNLSFKGKILATKMLLISKIWYSAYLLPPTRKQLNEIDSLIKKWIKNNSQMLSQYSVFQRNYEQGGLAASILKDMLDARLLIILLKLLTSNTLPFRLL</sequence>
<name>A0A9N9IT67_9GLOM</name>
<organism evidence="1 2">
    <name type="scientific">Ambispora leptoticha</name>
    <dbReference type="NCBI Taxonomy" id="144679"/>
    <lineage>
        <taxon>Eukaryota</taxon>
        <taxon>Fungi</taxon>
        <taxon>Fungi incertae sedis</taxon>
        <taxon>Mucoromycota</taxon>
        <taxon>Glomeromycotina</taxon>
        <taxon>Glomeromycetes</taxon>
        <taxon>Archaeosporales</taxon>
        <taxon>Ambisporaceae</taxon>
        <taxon>Ambispora</taxon>
    </lineage>
</organism>
<comment type="caution">
    <text evidence="1">The sequence shown here is derived from an EMBL/GenBank/DDBJ whole genome shotgun (WGS) entry which is preliminary data.</text>
</comment>
<reference evidence="1" key="1">
    <citation type="submission" date="2021-06" db="EMBL/GenBank/DDBJ databases">
        <authorList>
            <person name="Kallberg Y."/>
            <person name="Tangrot J."/>
            <person name="Rosling A."/>
        </authorList>
    </citation>
    <scope>NUCLEOTIDE SEQUENCE</scope>
    <source>
        <strain evidence="1">FL130A</strain>
    </source>
</reference>
<gene>
    <name evidence="1" type="ORF">ALEPTO_LOCUS13275</name>
</gene>
<accession>A0A9N9IT67</accession>
<evidence type="ECO:0000313" key="1">
    <source>
        <dbReference type="EMBL" id="CAG8750332.1"/>
    </source>
</evidence>